<proteinExistence type="predicted"/>
<accession>A0ACC0AN14</accession>
<evidence type="ECO:0000313" key="1">
    <source>
        <dbReference type="EMBL" id="KAI5661969.1"/>
    </source>
</evidence>
<sequence length="1013" mass="115863">MNIVHVFIVVPIVVYLMIKGWRILKAIWFEPRKKEKLLREQGLSGNPYRILFGDIKEMAQMGSKAKAKPIPFTNDIIPRVMPFILKTINTYGKRSYIWTGPRPTLLVIDSELIREVLAKSYVYQKIHGGNPLTKLLAQGLASHDTDKWSKHRRLITPAFHLEKLKLMLPAFYLSCCEMLSKWDKIVPSKGSCELDVWPELQTLTSDAISRTAFGSNYEEGRKIFERQSEMAELIVEISRSIYIPGMRYLPTKRNIKLKALAKEVQSSVLSIINKRVKAMQAGEPNGEDLLGILLESNFKEIQAHGNKKFGMSFEEVIEECKLFYFAGQETTATLLGWTLILLSKYSHWQDRARDEVLQIFGNKKPDLEGLNQMKVVTMIFNEVLRLYPPGVMLARMVHEETKLGELTLPPKTQVFLPAILLHHDEKIWGADAKEFKPERFIDGVSKATKGQHVFFPFSSGPRVCIGQNFAMLEAKIALSMILQNFSFELSPSYSHAPHTVITLQPQHGAQLIVRKVQTSTCFFLLLAWKMLNWAWIKPKKLEKRLRQLGLKGNSYRLLIGDLGETSQMDKEAKSKPINFTNHIIPRIMPFLHKIIQSHGKNPFIWQGPNPAVIITDPELIKEVLTKNYTYQKPPSDDLGKLISQGVAAYDKDKWAKHRRLLNPAFHIEKLKKWEKLASASAEGSFELDVWPYLQDMTSDVISRTAFGSNLEEGKNIFKLQKEILEHILQILQSFYFPGMLYLPTKRIRRMKKISKEVHSSVLNIIMKRVEAMKAGEPSNDDLLGILLDSNFKEIENDNGNNSNKNCGMSFEEVIEECKLFYFAGQETTAVLLVWTLLLLSKHPEWQMRARDEVLQIFGNSEPDFDALNHLKVITMVINEVLRLYPPGFMMSRVIHEDTKLGSLSLPGGISIFLPTIMLHHDEELWGDDAKEFKPERFSEGISKATKGQFIYFPFSGGPRICIGNNFAMLEAKMALALILQRFTFEISPSYTHAPHTLVTLQPQYGAQLILYKR</sequence>
<reference evidence="2" key="1">
    <citation type="journal article" date="2023" name="Nat. Plants">
        <title>Single-cell RNA sequencing provides a high-resolution roadmap for understanding the multicellular compartmentation of specialized metabolism.</title>
        <authorList>
            <person name="Sun S."/>
            <person name="Shen X."/>
            <person name="Li Y."/>
            <person name="Li Y."/>
            <person name="Wang S."/>
            <person name="Li R."/>
            <person name="Zhang H."/>
            <person name="Shen G."/>
            <person name="Guo B."/>
            <person name="Wei J."/>
            <person name="Xu J."/>
            <person name="St-Pierre B."/>
            <person name="Chen S."/>
            <person name="Sun C."/>
        </authorList>
    </citation>
    <scope>NUCLEOTIDE SEQUENCE [LARGE SCALE GENOMIC DNA]</scope>
</reference>
<protein>
    <submittedName>
        <fullName evidence="1">Uncharacterized protein</fullName>
    </submittedName>
</protein>
<comment type="caution">
    <text evidence="1">The sequence shown here is derived from an EMBL/GenBank/DDBJ whole genome shotgun (WGS) entry which is preliminary data.</text>
</comment>
<name>A0ACC0AN14_CATRO</name>
<keyword evidence="2" id="KW-1185">Reference proteome</keyword>
<dbReference type="Proteomes" id="UP001060085">
    <property type="component" value="Linkage Group LG05"/>
</dbReference>
<organism evidence="1 2">
    <name type="scientific">Catharanthus roseus</name>
    <name type="common">Madagascar periwinkle</name>
    <name type="synonym">Vinca rosea</name>
    <dbReference type="NCBI Taxonomy" id="4058"/>
    <lineage>
        <taxon>Eukaryota</taxon>
        <taxon>Viridiplantae</taxon>
        <taxon>Streptophyta</taxon>
        <taxon>Embryophyta</taxon>
        <taxon>Tracheophyta</taxon>
        <taxon>Spermatophyta</taxon>
        <taxon>Magnoliopsida</taxon>
        <taxon>eudicotyledons</taxon>
        <taxon>Gunneridae</taxon>
        <taxon>Pentapetalae</taxon>
        <taxon>asterids</taxon>
        <taxon>lamiids</taxon>
        <taxon>Gentianales</taxon>
        <taxon>Apocynaceae</taxon>
        <taxon>Rauvolfioideae</taxon>
        <taxon>Vinceae</taxon>
        <taxon>Catharanthinae</taxon>
        <taxon>Catharanthus</taxon>
    </lineage>
</organism>
<evidence type="ECO:0000313" key="2">
    <source>
        <dbReference type="Proteomes" id="UP001060085"/>
    </source>
</evidence>
<dbReference type="EMBL" id="CM044705">
    <property type="protein sequence ID" value="KAI5661969.1"/>
    <property type="molecule type" value="Genomic_DNA"/>
</dbReference>
<gene>
    <name evidence="1" type="ORF">M9H77_21292</name>
</gene>